<comment type="caution">
    <text evidence="12">The sequence shown here is derived from an EMBL/GenBank/DDBJ whole genome shotgun (WGS) entry which is preliminary data.</text>
</comment>
<evidence type="ECO:0000256" key="1">
    <source>
        <dbReference type="ARBA" id="ARBA00008343"/>
    </source>
</evidence>
<dbReference type="Gene3D" id="1.10.340.30">
    <property type="entry name" value="Hypothetical protein, domain 2"/>
    <property type="match status" value="1"/>
</dbReference>
<dbReference type="PANTHER" id="PTHR10359:SF18">
    <property type="entry name" value="ENDONUCLEASE III"/>
    <property type="match status" value="1"/>
</dbReference>
<keyword evidence="3" id="KW-0479">Metal-binding</keyword>
<feature type="region of interest" description="Disordered" evidence="10">
    <location>
        <begin position="366"/>
        <end position="451"/>
    </location>
</feature>
<evidence type="ECO:0000256" key="7">
    <source>
        <dbReference type="ARBA" id="ARBA00023014"/>
    </source>
</evidence>
<keyword evidence="5" id="KW-0378">Hydrolase</keyword>
<keyword evidence="8" id="KW-0234">DNA repair</keyword>
<accession>A0A8J4EWR3</accession>
<feature type="compositionally biased region" description="Gly residues" evidence="10">
    <location>
        <begin position="336"/>
        <end position="350"/>
    </location>
</feature>
<dbReference type="EMBL" id="BNCO01000006">
    <property type="protein sequence ID" value="GIL48699.1"/>
    <property type="molecule type" value="Genomic_DNA"/>
</dbReference>
<dbReference type="GO" id="GO:0000703">
    <property type="term" value="F:oxidized pyrimidine nucleobase lesion DNA N-glycosylase activity"/>
    <property type="evidence" value="ECO:0007669"/>
    <property type="project" value="UniProtKB-ARBA"/>
</dbReference>
<dbReference type="InterPro" id="IPR005759">
    <property type="entry name" value="Nth"/>
</dbReference>
<gene>
    <name evidence="12" type="ORF">Vafri_5141</name>
</gene>
<dbReference type="SMART" id="SM00478">
    <property type="entry name" value="ENDO3c"/>
    <property type="match status" value="1"/>
</dbReference>
<dbReference type="SUPFAM" id="SSF48150">
    <property type="entry name" value="DNA-glycosylase"/>
    <property type="match status" value="1"/>
</dbReference>
<evidence type="ECO:0000313" key="13">
    <source>
        <dbReference type="Proteomes" id="UP000747399"/>
    </source>
</evidence>
<keyword evidence="7" id="KW-0411">Iron-sulfur</keyword>
<evidence type="ECO:0000259" key="11">
    <source>
        <dbReference type="SMART" id="SM00478"/>
    </source>
</evidence>
<dbReference type="CDD" id="cd00056">
    <property type="entry name" value="ENDO3c"/>
    <property type="match status" value="1"/>
</dbReference>
<dbReference type="FunFam" id="1.10.340.30:FF:000001">
    <property type="entry name" value="Endonuclease III"/>
    <property type="match status" value="1"/>
</dbReference>
<evidence type="ECO:0000256" key="10">
    <source>
        <dbReference type="SAM" id="MobiDB-lite"/>
    </source>
</evidence>
<dbReference type="PANTHER" id="PTHR10359">
    <property type="entry name" value="A/G-SPECIFIC ADENINE GLYCOSYLASE/ENDONUCLEASE III"/>
    <property type="match status" value="1"/>
</dbReference>
<dbReference type="Proteomes" id="UP000747399">
    <property type="component" value="Unassembled WGS sequence"/>
</dbReference>
<evidence type="ECO:0000256" key="4">
    <source>
        <dbReference type="ARBA" id="ARBA00022763"/>
    </source>
</evidence>
<dbReference type="GO" id="GO:0051539">
    <property type="term" value="F:4 iron, 4 sulfur cluster binding"/>
    <property type="evidence" value="ECO:0007669"/>
    <property type="project" value="UniProtKB-KW"/>
</dbReference>
<dbReference type="Gene3D" id="1.10.1670.10">
    <property type="entry name" value="Helix-hairpin-Helix base-excision DNA repair enzymes (C-terminal)"/>
    <property type="match status" value="1"/>
</dbReference>
<dbReference type="InterPro" id="IPR023170">
    <property type="entry name" value="HhH_base_excis_C"/>
</dbReference>
<protein>
    <recommendedName>
        <fullName evidence="11">HhH-GPD domain-containing protein</fullName>
    </recommendedName>
</protein>
<dbReference type="GO" id="GO:0003906">
    <property type="term" value="F:DNA-(apurinic or apyrimidinic site) endonuclease activity"/>
    <property type="evidence" value="ECO:0007669"/>
    <property type="project" value="InterPro"/>
</dbReference>
<dbReference type="PROSITE" id="PS01155">
    <property type="entry name" value="ENDONUCLEASE_III_2"/>
    <property type="match status" value="1"/>
</dbReference>
<feature type="region of interest" description="Disordered" evidence="10">
    <location>
        <begin position="330"/>
        <end position="354"/>
    </location>
</feature>
<keyword evidence="13" id="KW-1185">Reference proteome</keyword>
<evidence type="ECO:0000313" key="12">
    <source>
        <dbReference type="EMBL" id="GIL48699.1"/>
    </source>
</evidence>
<evidence type="ECO:0000256" key="5">
    <source>
        <dbReference type="ARBA" id="ARBA00022801"/>
    </source>
</evidence>
<sequence length="451" mass="47757">MREATFAHNLAHLYTKSWIYYSHTKIHLNHFTKATMPRGAKRAHPDPAAALEGAQDPSQRQPVNSPPCTAASPAGLPTFSPSTHPPNSILPESTLAPAPTPTPTKKKTKPLPAAPSFQPGIADQLRAKALKIQQQLSGLYPSPPIPLQHGSAFQLLVAVMLSAQSTDAKVNIVTPELFAKGPDAASMAAMEVSEIERIIRVLGLAPTKARNVQRMSQLLVEQYGGQVPDSFAALENLPGVGHKTASVVMSQAFGHAAFPVDTHIHRLAQRWGLSYGKSVEQTEQDLKTLLPEHTWRDMHLQMIYFGREHCPAQRHDTRGCPICSWAAAPTGKSGDHGGSGGSGSSQGNIGGMDASLQGKAIRGRAGRSTPQYLPADPESGQGPLQDSKLNGLKSVAKRSKPPSAAPRETRAKLPMKTAAGNAPSTTVPDMSGGSGTNSAQAGTVTEQVGDE</sequence>
<feature type="compositionally biased region" description="Polar residues" evidence="10">
    <location>
        <begin position="56"/>
        <end position="67"/>
    </location>
</feature>
<dbReference type="Pfam" id="PF00730">
    <property type="entry name" value="HhH-GPD"/>
    <property type="match status" value="1"/>
</dbReference>
<evidence type="ECO:0000256" key="3">
    <source>
        <dbReference type="ARBA" id="ARBA00022723"/>
    </source>
</evidence>
<keyword evidence="6" id="KW-0408">Iron</keyword>
<dbReference type="AlphaFoldDB" id="A0A8J4EWR3"/>
<proteinExistence type="inferred from homology"/>
<feature type="region of interest" description="Disordered" evidence="10">
    <location>
        <begin position="37"/>
        <end position="118"/>
    </location>
</feature>
<feature type="domain" description="HhH-GPD" evidence="11">
    <location>
        <begin position="161"/>
        <end position="308"/>
    </location>
</feature>
<keyword evidence="4" id="KW-0227">DNA damage</keyword>
<dbReference type="GO" id="GO:0046872">
    <property type="term" value="F:metal ion binding"/>
    <property type="evidence" value="ECO:0007669"/>
    <property type="project" value="UniProtKB-KW"/>
</dbReference>
<name>A0A8J4EWR3_9CHLO</name>
<dbReference type="InterPro" id="IPR011257">
    <property type="entry name" value="DNA_glycosylase"/>
</dbReference>
<dbReference type="InterPro" id="IPR004036">
    <property type="entry name" value="Endonuclease-III-like_CS2"/>
</dbReference>
<evidence type="ECO:0000256" key="2">
    <source>
        <dbReference type="ARBA" id="ARBA00022485"/>
    </source>
</evidence>
<feature type="compositionally biased region" description="Polar residues" evidence="10">
    <location>
        <begin position="436"/>
        <end position="451"/>
    </location>
</feature>
<evidence type="ECO:0000256" key="8">
    <source>
        <dbReference type="ARBA" id="ARBA00023204"/>
    </source>
</evidence>
<comment type="similarity">
    <text evidence="1">Belongs to the Nth/MutY family.</text>
</comment>
<keyword evidence="9" id="KW-0326">Glycosidase</keyword>
<dbReference type="FunFam" id="1.10.1670.10:FF:000019">
    <property type="entry name" value="Endonuclease III"/>
    <property type="match status" value="1"/>
</dbReference>
<dbReference type="InterPro" id="IPR003265">
    <property type="entry name" value="HhH-GPD_domain"/>
</dbReference>
<dbReference type="HAMAP" id="MF_00942">
    <property type="entry name" value="Nth"/>
    <property type="match status" value="1"/>
</dbReference>
<evidence type="ECO:0000256" key="6">
    <source>
        <dbReference type="ARBA" id="ARBA00023004"/>
    </source>
</evidence>
<reference evidence="12" key="1">
    <citation type="journal article" date="2021" name="Proc. Natl. Acad. Sci. U.S.A.">
        <title>Three genomes in the algal genus Volvox reveal the fate of a haploid sex-determining region after a transition to homothallism.</title>
        <authorList>
            <person name="Yamamoto K."/>
            <person name="Hamaji T."/>
            <person name="Kawai-Toyooka H."/>
            <person name="Matsuzaki R."/>
            <person name="Takahashi F."/>
            <person name="Nishimura Y."/>
            <person name="Kawachi M."/>
            <person name="Noguchi H."/>
            <person name="Minakuchi Y."/>
            <person name="Umen J.G."/>
            <person name="Toyoda A."/>
            <person name="Nozaki H."/>
        </authorList>
    </citation>
    <scope>NUCLEOTIDE SEQUENCE</scope>
    <source>
        <strain evidence="12">NIES-3780</strain>
    </source>
</reference>
<keyword evidence="2" id="KW-0004">4Fe-4S</keyword>
<evidence type="ECO:0000256" key="9">
    <source>
        <dbReference type="ARBA" id="ARBA00023295"/>
    </source>
</evidence>
<dbReference type="GO" id="GO:0006285">
    <property type="term" value="P:base-excision repair, AP site formation"/>
    <property type="evidence" value="ECO:0007669"/>
    <property type="project" value="UniProtKB-ARBA"/>
</dbReference>
<organism evidence="12 13">
    <name type="scientific">Volvox africanus</name>
    <dbReference type="NCBI Taxonomy" id="51714"/>
    <lineage>
        <taxon>Eukaryota</taxon>
        <taxon>Viridiplantae</taxon>
        <taxon>Chlorophyta</taxon>
        <taxon>core chlorophytes</taxon>
        <taxon>Chlorophyceae</taxon>
        <taxon>CS clade</taxon>
        <taxon>Chlamydomonadales</taxon>
        <taxon>Volvocaceae</taxon>
        <taxon>Volvox</taxon>
    </lineage>
</organism>